<proteinExistence type="predicted"/>
<dbReference type="Pfam" id="PF22636">
    <property type="entry name" value="FlK"/>
    <property type="match status" value="1"/>
</dbReference>
<feature type="domain" description="Fluoroacetyl-CoA-specific thioesterase-like" evidence="1">
    <location>
        <begin position="15"/>
        <end position="118"/>
    </location>
</feature>
<dbReference type="Gene3D" id="3.10.129.10">
    <property type="entry name" value="Hotdog Thioesterase"/>
    <property type="match status" value="1"/>
</dbReference>
<dbReference type="PANTHER" id="PTHR36934">
    <property type="entry name" value="BLR0278 PROTEIN"/>
    <property type="match status" value="1"/>
</dbReference>
<sequence length="126" mass="14355">MKDISVFTREYHYTVKPQDVAAFHGEVVHPVCSTYVLAREVEWTTRLFVLEIMDDDEEGIGTHVSIDHKNPAFVGEEIIFTARIDQLKGNELICKYEASVNGRIIASGTTGQKILKKETLKRIFTR</sequence>
<evidence type="ECO:0000313" key="3">
    <source>
        <dbReference type="Proteomes" id="UP000190961"/>
    </source>
</evidence>
<protein>
    <submittedName>
        <fullName evidence="2">Predicted thioesterase</fullName>
    </submittedName>
</protein>
<name>A0A1T5MFL6_9BACT</name>
<reference evidence="2 3" key="1">
    <citation type="submission" date="2017-02" db="EMBL/GenBank/DDBJ databases">
        <authorList>
            <person name="Peterson S.W."/>
        </authorList>
    </citation>
    <scope>NUCLEOTIDE SEQUENCE [LARGE SCALE GENOMIC DNA]</scope>
    <source>
        <strain evidence="2 3">DSM 25262</strain>
    </source>
</reference>
<keyword evidence="3" id="KW-1185">Reference proteome</keyword>
<evidence type="ECO:0000313" key="2">
    <source>
        <dbReference type="EMBL" id="SKC86955.1"/>
    </source>
</evidence>
<dbReference type="Proteomes" id="UP000190961">
    <property type="component" value="Unassembled WGS sequence"/>
</dbReference>
<dbReference type="OrthoDB" id="6902891at2"/>
<dbReference type="RefSeq" id="WP_079689783.1">
    <property type="nucleotide sequence ID" value="NZ_FUZU01000004.1"/>
</dbReference>
<evidence type="ECO:0000259" key="1">
    <source>
        <dbReference type="Pfam" id="PF22636"/>
    </source>
</evidence>
<dbReference type="InterPro" id="IPR054485">
    <property type="entry name" value="FlK-like_dom"/>
</dbReference>
<gene>
    <name evidence="2" type="ORF">SAMN05660236_5299</name>
</gene>
<dbReference type="AlphaFoldDB" id="A0A1T5MFL6"/>
<dbReference type="EMBL" id="FUZU01000004">
    <property type="protein sequence ID" value="SKC86955.1"/>
    <property type="molecule type" value="Genomic_DNA"/>
</dbReference>
<dbReference type="InterPro" id="IPR025540">
    <property type="entry name" value="FlK"/>
</dbReference>
<accession>A0A1T5MFL6</accession>
<dbReference type="InterPro" id="IPR029069">
    <property type="entry name" value="HotDog_dom_sf"/>
</dbReference>
<dbReference type="SUPFAM" id="SSF54637">
    <property type="entry name" value="Thioesterase/thiol ester dehydrase-isomerase"/>
    <property type="match status" value="1"/>
</dbReference>
<dbReference type="PANTHER" id="PTHR36934:SF1">
    <property type="entry name" value="THIOESTERASE DOMAIN-CONTAINING PROTEIN"/>
    <property type="match status" value="1"/>
</dbReference>
<dbReference type="STRING" id="688867.SAMN05660236_5299"/>
<organism evidence="2 3">
    <name type="scientific">Ohtaekwangia koreensis</name>
    <dbReference type="NCBI Taxonomy" id="688867"/>
    <lineage>
        <taxon>Bacteria</taxon>
        <taxon>Pseudomonadati</taxon>
        <taxon>Bacteroidota</taxon>
        <taxon>Cytophagia</taxon>
        <taxon>Cytophagales</taxon>
        <taxon>Fulvivirgaceae</taxon>
        <taxon>Ohtaekwangia</taxon>
    </lineage>
</organism>